<organism evidence="2 3">
    <name type="scientific">Pseudomonas putida</name>
    <name type="common">Arthrobacter siderocapsulatus</name>
    <dbReference type="NCBI Taxonomy" id="303"/>
    <lineage>
        <taxon>Bacteria</taxon>
        <taxon>Pseudomonadati</taxon>
        <taxon>Pseudomonadota</taxon>
        <taxon>Gammaproteobacteria</taxon>
        <taxon>Pseudomonadales</taxon>
        <taxon>Pseudomonadaceae</taxon>
        <taxon>Pseudomonas</taxon>
    </lineage>
</organism>
<protein>
    <recommendedName>
        <fullName evidence="4">DUF945 domain-containing protein</fullName>
    </recommendedName>
</protein>
<dbReference type="RefSeq" id="WP_103436378.1">
    <property type="nucleotide sequence ID" value="NZ_MIND01000018.1"/>
</dbReference>
<feature type="chain" id="PRO_5015633752" description="DUF945 domain-containing protein" evidence="1">
    <location>
        <begin position="19"/>
        <end position="505"/>
    </location>
</feature>
<dbReference type="EMBL" id="MIND01000018">
    <property type="protein sequence ID" value="POF88170.1"/>
    <property type="molecule type" value="Genomic_DNA"/>
</dbReference>
<gene>
    <name evidence="2" type="ORF">BGP80_09385</name>
</gene>
<proteinExistence type="predicted"/>
<sequence>MKKSVGILSGLAVAIAIAATAGAWYTGKQLPAELQASVTRANEELLKATAGTGGSMSLELTSLEQHLYSSTAHYRLKAKDVWLGEGQALNFDVGITDQLEHGPFPWSRVKALKLMPVMVSSNSVLDKDEATAKWYSAAGEQSPITANVDVGYGGHIDSDVRFAPIKLNEVDGNSVDFSGMQVLLSGDREGKAVKIHANADRLQMKLVGADHPPATFTLDKFKVGGNLASTDHDMVYVGNVDVLLGQLEAVLGPKQEVMLLKDLEQTNLYTAEGADKIGARIAYKVGDINYANRAVGSGKMVVTMNSVDVPALQSLAEWYQTKLPEVQAMQAATAAGEPMPSFNMSEEEKVKVQADLQKMLAAKPKLALEELSFKTANGQSHFKLALDFAAPSSFDLPPDQLAKQLISQLNGELLVSKPMVGDLTALQALLEGQTDPQAIAQQSSQAGEMLGMMALQSGMATVKGDDVVSNLHYADGMVDFNGKKMTVEEFAMIFAAHLAALSPQG</sequence>
<accession>A0A2S3WB70</accession>
<keyword evidence="1" id="KW-0732">Signal</keyword>
<comment type="caution">
    <text evidence="2">The sequence shown here is derived from an EMBL/GenBank/DDBJ whole genome shotgun (WGS) entry which is preliminary data.</text>
</comment>
<evidence type="ECO:0000313" key="3">
    <source>
        <dbReference type="Proteomes" id="UP000237194"/>
    </source>
</evidence>
<dbReference type="Pfam" id="PF06097">
    <property type="entry name" value="DUF945"/>
    <property type="match status" value="1"/>
</dbReference>
<dbReference type="AlphaFoldDB" id="A0A2S3WB70"/>
<reference evidence="2 3" key="1">
    <citation type="submission" date="2016-08" db="EMBL/GenBank/DDBJ databases">
        <authorList>
            <person name="Seilhamer J.J."/>
        </authorList>
    </citation>
    <scope>NUCLEOTIDE SEQUENCE [LARGE SCALE GENOMIC DNA]</scope>
    <source>
        <strain evidence="2 3">KT-27</strain>
    </source>
</reference>
<reference evidence="2 3" key="2">
    <citation type="submission" date="2018-03" db="EMBL/GenBank/DDBJ databases">
        <title>Draft genome of Pseudomonas putida strain KT-27.</title>
        <authorList>
            <person name="Yoshizawa S."/>
            <person name="Khan N.H."/>
            <person name="Nishimura M."/>
            <person name="Chiura H.X."/>
            <person name="Ogura Y."/>
            <person name="Hayashi T."/>
            <person name="Kogure K."/>
        </authorList>
    </citation>
    <scope>NUCLEOTIDE SEQUENCE [LARGE SCALE GENOMIC DNA]</scope>
    <source>
        <strain evidence="2 3">KT-27</strain>
    </source>
</reference>
<feature type="signal peptide" evidence="1">
    <location>
        <begin position="1"/>
        <end position="18"/>
    </location>
</feature>
<name>A0A2S3WB70_PSEPU</name>
<evidence type="ECO:0008006" key="4">
    <source>
        <dbReference type="Google" id="ProtNLM"/>
    </source>
</evidence>
<evidence type="ECO:0000313" key="2">
    <source>
        <dbReference type="EMBL" id="POF88170.1"/>
    </source>
</evidence>
<dbReference type="InterPro" id="IPR010352">
    <property type="entry name" value="DUF945"/>
</dbReference>
<dbReference type="Proteomes" id="UP000237194">
    <property type="component" value="Unassembled WGS sequence"/>
</dbReference>
<evidence type="ECO:0000256" key="1">
    <source>
        <dbReference type="SAM" id="SignalP"/>
    </source>
</evidence>